<evidence type="ECO:0000313" key="2">
    <source>
        <dbReference type="Proteomes" id="UP000035740"/>
    </source>
</evidence>
<proteinExistence type="predicted"/>
<name>A0A0J8BFX5_BETVV</name>
<evidence type="ECO:0000313" key="1">
    <source>
        <dbReference type="EMBL" id="KMS64705.1"/>
    </source>
</evidence>
<feature type="non-terminal residue" evidence="1">
    <location>
        <position position="51"/>
    </location>
</feature>
<dbReference type="EMBL" id="KQ124936">
    <property type="protein sequence ID" value="KMS64705.1"/>
    <property type="molecule type" value="Genomic_DNA"/>
</dbReference>
<dbReference type="Proteomes" id="UP000035740">
    <property type="component" value="Unassembled WGS sequence"/>
</dbReference>
<organism evidence="1 2">
    <name type="scientific">Beta vulgaris subsp. vulgaris</name>
    <name type="common">Beet</name>
    <dbReference type="NCBI Taxonomy" id="3555"/>
    <lineage>
        <taxon>Eukaryota</taxon>
        <taxon>Viridiplantae</taxon>
        <taxon>Streptophyta</taxon>
        <taxon>Embryophyta</taxon>
        <taxon>Tracheophyta</taxon>
        <taxon>Spermatophyta</taxon>
        <taxon>Magnoliopsida</taxon>
        <taxon>eudicotyledons</taxon>
        <taxon>Gunneridae</taxon>
        <taxon>Pentapetalae</taxon>
        <taxon>Caryophyllales</taxon>
        <taxon>Chenopodiaceae</taxon>
        <taxon>Betoideae</taxon>
        <taxon>Beta</taxon>
    </lineage>
</organism>
<gene>
    <name evidence="1" type="ORF">BVRB_017530</name>
</gene>
<reference evidence="1 2" key="1">
    <citation type="journal article" date="2014" name="Nature">
        <title>The genome of the recently domesticated crop plant sugar beet (Beta vulgaris).</title>
        <authorList>
            <person name="Dohm J.C."/>
            <person name="Minoche A.E."/>
            <person name="Holtgrawe D."/>
            <person name="Capella-Gutierrez S."/>
            <person name="Zakrzewski F."/>
            <person name="Tafer H."/>
            <person name="Rupp O."/>
            <person name="Sorensen T.R."/>
            <person name="Stracke R."/>
            <person name="Reinhardt R."/>
            <person name="Goesmann A."/>
            <person name="Kraft T."/>
            <person name="Schulz B."/>
            <person name="Stadler P.F."/>
            <person name="Schmidt T."/>
            <person name="Gabaldon T."/>
            <person name="Lehrach H."/>
            <person name="Weisshaar B."/>
            <person name="Himmelbauer H."/>
        </authorList>
    </citation>
    <scope>NUCLEOTIDE SEQUENCE [LARGE SCALE GENOMIC DNA]</scope>
    <source>
        <tissue evidence="1">Taproot</tissue>
    </source>
</reference>
<dbReference type="AlphaFoldDB" id="A0A0J8BFX5"/>
<keyword evidence="2" id="KW-1185">Reference proteome</keyword>
<sequence length="51" mass="5582">MGFYEENLPQLNGIAYRLYTVWMLLSNNTSRSPLTFIDGSGCSHDGPSNGG</sequence>
<accession>A0A0J8BFX5</accession>
<protein>
    <submittedName>
        <fullName evidence="1">Uncharacterized protein</fullName>
    </submittedName>
</protein>